<dbReference type="OrthoDB" id="9157413at2"/>
<comment type="caution">
    <text evidence="1">The sequence shown here is derived from an EMBL/GenBank/DDBJ whole genome shotgun (WGS) entry which is preliminary data.</text>
</comment>
<dbReference type="RefSeq" id="WP_108108774.1">
    <property type="nucleotide sequence ID" value="NZ_QASN01000021.1"/>
</dbReference>
<evidence type="ECO:0000313" key="2">
    <source>
        <dbReference type="Proteomes" id="UP000244064"/>
    </source>
</evidence>
<dbReference type="AlphaFoldDB" id="A0A2T5P5Q0"/>
<sequence length="188" mass="21564">MRQEYGKALRTLFAEGMSQRFADWRPQPAGQPWYWPGERLYACRQADVWWVVVLEPDLKDHDAFSLSVGWSRLSRAPQLSMRPSMEAPLSLQAMRRDEYLCPLPLLIPQRPRLHGHPVPWLVDPRSASRDPLDELAAFMDRQRHRPSTEEARALLAPLVADALDALQRWGIPYLEEVLSPPGTCSRTG</sequence>
<proteinExistence type="predicted"/>
<dbReference type="Proteomes" id="UP000244064">
    <property type="component" value="Unassembled WGS sequence"/>
</dbReference>
<keyword evidence="2" id="KW-1185">Reference proteome</keyword>
<protein>
    <submittedName>
        <fullName evidence="1">Uncharacterized protein</fullName>
    </submittedName>
</protein>
<reference evidence="1 2" key="1">
    <citation type="submission" date="2018-04" db="EMBL/GenBank/DDBJ databases">
        <title>Pseudomonas sp. nov., isolated from mangrove soil.</title>
        <authorList>
            <person name="Chen C."/>
        </authorList>
    </citation>
    <scope>NUCLEOTIDE SEQUENCE [LARGE SCALE GENOMIC DNA]</scope>
    <source>
        <strain evidence="1 2">TC-11</strain>
    </source>
</reference>
<name>A0A2T5P5Q0_9PSED</name>
<evidence type="ECO:0000313" key="1">
    <source>
        <dbReference type="EMBL" id="PTU73015.1"/>
    </source>
</evidence>
<accession>A0A2T5P5Q0</accession>
<dbReference type="EMBL" id="QASN01000021">
    <property type="protein sequence ID" value="PTU73015.1"/>
    <property type="molecule type" value="Genomic_DNA"/>
</dbReference>
<gene>
    <name evidence="1" type="ORF">DBO85_17345</name>
</gene>
<organism evidence="1 2">
    <name type="scientific">Pseudomonas mangrovi</name>
    <dbReference type="NCBI Taxonomy" id="2161748"/>
    <lineage>
        <taxon>Bacteria</taxon>
        <taxon>Pseudomonadati</taxon>
        <taxon>Pseudomonadota</taxon>
        <taxon>Gammaproteobacteria</taxon>
        <taxon>Pseudomonadales</taxon>
        <taxon>Pseudomonadaceae</taxon>
        <taxon>Pseudomonas</taxon>
    </lineage>
</organism>